<keyword evidence="3" id="KW-1185">Reference proteome</keyword>
<feature type="chain" id="PRO_5046083502" description="GLPGLI family protein" evidence="1">
    <location>
        <begin position="23"/>
        <end position="248"/>
    </location>
</feature>
<keyword evidence="1" id="KW-0732">Signal</keyword>
<evidence type="ECO:0000313" key="2">
    <source>
        <dbReference type="EMBL" id="MFB9090222.1"/>
    </source>
</evidence>
<evidence type="ECO:0000313" key="3">
    <source>
        <dbReference type="Proteomes" id="UP001589576"/>
    </source>
</evidence>
<dbReference type="Proteomes" id="UP001589576">
    <property type="component" value="Unassembled WGS sequence"/>
</dbReference>
<organism evidence="2 3">
    <name type="scientific">Flavobacterium paronense</name>
    <dbReference type="NCBI Taxonomy" id="1392775"/>
    <lineage>
        <taxon>Bacteria</taxon>
        <taxon>Pseudomonadati</taxon>
        <taxon>Bacteroidota</taxon>
        <taxon>Flavobacteriia</taxon>
        <taxon>Flavobacteriales</taxon>
        <taxon>Flavobacteriaceae</taxon>
        <taxon>Flavobacterium</taxon>
    </lineage>
</organism>
<name>A0ABV5GGF5_9FLAO</name>
<dbReference type="RefSeq" id="WP_290285203.1">
    <property type="nucleotide sequence ID" value="NZ_JAUFQN010000019.1"/>
</dbReference>
<accession>A0ABV5GGF5</accession>
<protein>
    <recommendedName>
        <fullName evidence="4">GLPGLI family protein</fullName>
    </recommendedName>
</protein>
<feature type="signal peptide" evidence="1">
    <location>
        <begin position="1"/>
        <end position="22"/>
    </location>
</feature>
<reference evidence="2 3" key="1">
    <citation type="submission" date="2024-09" db="EMBL/GenBank/DDBJ databases">
        <authorList>
            <person name="Sun Q."/>
            <person name="Mori K."/>
        </authorList>
    </citation>
    <scope>NUCLEOTIDE SEQUENCE [LARGE SCALE GENOMIC DNA]</scope>
    <source>
        <strain evidence="2 3">CECT 8460</strain>
    </source>
</reference>
<proteinExistence type="predicted"/>
<sequence length="248" mass="28760">MKQKTINNITLLALLICSFCTAQKSDFIVTTANDTLYVDKITVSDFEIKTKFFDEKKKYKVDDIISYYIAKKKEHYVRIPVEKKEVKTPDRYDYKRNENLYLEKYEVVKQYKYIQRLTEGKVKLFCEVIKNSPPVGNGLGNGFGNGVGNGFGNGNGAGFYTAENSTYYIGIYDSKLEVIKDKKFFKFFDFSKGIELNESVYEILKTYLYGNNEISFKLDTLFVTKPIAKEKQIIDLINEYNVWAKSNK</sequence>
<evidence type="ECO:0008006" key="4">
    <source>
        <dbReference type="Google" id="ProtNLM"/>
    </source>
</evidence>
<gene>
    <name evidence="2" type="ORF">ACFFUU_11465</name>
</gene>
<evidence type="ECO:0000256" key="1">
    <source>
        <dbReference type="SAM" id="SignalP"/>
    </source>
</evidence>
<comment type="caution">
    <text evidence="2">The sequence shown here is derived from an EMBL/GenBank/DDBJ whole genome shotgun (WGS) entry which is preliminary data.</text>
</comment>
<dbReference type="EMBL" id="JBHMFB010000029">
    <property type="protein sequence ID" value="MFB9090222.1"/>
    <property type="molecule type" value="Genomic_DNA"/>
</dbReference>